<dbReference type="PROSITE" id="PS51197">
    <property type="entry name" value="HTH_RRF2_2"/>
    <property type="match status" value="1"/>
</dbReference>
<dbReference type="InterPro" id="IPR036390">
    <property type="entry name" value="WH_DNA-bd_sf"/>
</dbReference>
<dbReference type="AlphaFoldDB" id="A0A850RAE4"/>
<evidence type="ECO:0000313" key="2">
    <source>
        <dbReference type="Proteomes" id="UP000563523"/>
    </source>
</evidence>
<dbReference type="Pfam" id="PF02082">
    <property type="entry name" value="Rrf2"/>
    <property type="match status" value="1"/>
</dbReference>
<dbReference type="PANTHER" id="PTHR33221:SF15">
    <property type="entry name" value="HTH-TYPE TRANSCRIPTIONAL REGULATOR YWGB-RELATED"/>
    <property type="match status" value="1"/>
</dbReference>
<dbReference type="InterPro" id="IPR036388">
    <property type="entry name" value="WH-like_DNA-bd_sf"/>
</dbReference>
<dbReference type="PANTHER" id="PTHR33221">
    <property type="entry name" value="WINGED HELIX-TURN-HELIX TRANSCRIPTIONAL REGULATOR, RRF2 FAMILY"/>
    <property type="match status" value="1"/>
</dbReference>
<dbReference type="SUPFAM" id="SSF46785">
    <property type="entry name" value="Winged helix' DNA-binding domain"/>
    <property type="match status" value="1"/>
</dbReference>
<dbReference type="GO" id="GO:0003700">
    <property type="term" value="F:DNA-binding transcription factor activity"/>
    <property type="evidence" value="ECO:0007669"/>
    <property type="project" value="TreeGrafter"/>
</dbReference>
<reference evidence="1 2" key="1">
    <citation type="submission" date="2020-06" db="EMBL/GenBank/DDBJ databases">
        <authorList>
            <person name="Kang J."/>
        </authorList>
    </citation>
    <scope>NUCLEOTIDE SEQUENCE [LARGE SCALE GENOMIC DNA]</scope>
    <source>
        <strain evidence="1 2">DCY120</strain>
    </source>
</reference>
<gene>
    <name evidence="1" type="ORF">HU830_01060</name>
</gene>
<comment type="caution">
    <text evidence="1">The sequence shown here is derived from an EMBL/GenBank/DDBJ whole genome shotgun (WGS) entry which is preliminary data.</text>
</comment>
<dbReference type="GO" id="GO:0005829">
    <property type="term" value="C:cytosol"/>
    <property type="evidence" value="ECO:0007669"/>
    <property type="project" value="TreeGrafter"/>
</dbReference>
<dbReference type="Gene3D" id="1.10.10.10">
    <property type="entry name" value="Winged helix-like DNA-binding domain superfamily/Winged helix DNA-binding domain"/>
    <property type="match status" value="1"/>
</dbReference>
<dbReference type="InterPro" id="IPR000944">
    <property type="entry name" value="Tscrpt_reg_Rrf2"/>
</dbReference>
<name>A0A850RAE4_9LACO</name>
<dbReference type="RefSeq" id="WP_176941967.1">
    <property type="nucleotide sequence ID" value="NZ_JABZEC010000001.1"/>
</dbReference>
<evidence type="ECO:0000313" key="1">
    <source>
        <dbReference type="EMBL" id="NVY95798.1"/>
    </source>
</evidence>
<protein>
    <submittedName>
        <fullName evidence="1">Rrf2 family transcriptional regulator</fullName>
    </submittedName>
</protein>
<sequence length="164" mass="18484">MKLSNSFLQSIAIIVILAELPDGVKLKSSELSERLEVSHTYLQKIAKKLKDAGLIKSTASKNGGYSLNKKVEDISFYDLFIIAESNHSFVQKGNYDMLYKIFNSENLVTKYGQVAKDIFSDAEESYKHVLNSHSLAEVVPRDSQGKILMIDWQKLFKQSSSNSK</sequence>
<proteinExistence type="predicted"/>
<organism evidence="1 2">
    <name type="scientific">Bombilactobacillus apium</name>
    <dbReference type="NCBI Taxonomy" id="2675299"/>
    <lineage>
        <taxon>Bacteria</taxon>
        <taxon>Bacillati</taxon>
        <taxon>Bacillota</taxon>
        <taxon>Bacilli</taxon>
        <taxon>Lactobacillales</taxon>
        <taxon>Lactobacillaceae</taxon>
        <taxon>Bombilactobacillus</taxon>
    </lineage>
</organism>
<accession>A0A850RAE4</accession>
<keyword evidence="2" id="KW-1185">Reference proteome</keyword>
<dbReference type="Proteomes" id="UP000563523">
    <property type="component" value="Unassembled WGS sequence"/>
</dbReference>
<dbReference type="EMBL" id="JABZEC010000001">
    <property type="protein sequence ID" value="NVY95798.1"/>
    <property type="molecule type" value="Genomic_DNA"/>
</dbReference>